<evidence type="ECO:0000313" key="4">
    <source>
        <dbReference type="Proteomes" id="UP000318815"/>
    </source>
</evidence>
<feature type="transmembrane region" description="Helical" evidence="2">
    <location>
        <begin position="58"/>
        <end position="77"/>
    </location>
</feature>
<feature type="compositionally biased region" description="Polar residues" evidence="1">
    <location>
        <begin position="96"/>
        <end position="105"/>
    </location>
</feature>
<comment type="caution">
    <text evidence="3">The sequence shown here is derived from an EMBL/GenBank/DDBJ whole genome shotgun (WGS) entry which is preliminary data.</text>
</comment>
<evidence type="ECO:0000313" key="3">
    <source>
        <dbReference type="EMBL" id="TWW01586.1"/>
    </source>
</evidence>
<name>A0A5C6M1L4_9BACT</name>
<feature type="compositionally biased region" description="Polar residues" evidence="1">
    <location>
        <begin position="143"/>
        <end position="153"/>
    </location>
</feature>
<evidence type="ECO:0000256" key="2">
    <source>
        <dbReference type="SAM" id="Phobius"/>
    </source>
</evidence>
<feature type="region of interest" description="Disordered" evidence="1">
    <location>
        <begin position="80"/>
        <end position="261"/>
    </location>
</feature>
<dbReference type="OrthoDB" id="1523584at2"/>
<dbReference type="InterPro" id="IPR011250">
    <property type="entry name" value="OMP/PagP_B-barrel"/>
</dbReference>
<accession>A0A5C6M1L4</accession>
<dbReference type="SUPFAM" id="SSF56925">
    <property type="entry name" value="OMPA-like"/>
    <property type="match status" value="1"/>
</dbReference>
<dbReference type="EMBL" id="VOHS01000004">
    <property type="protein sequence ID" value="TWW01586.1"/>
    <property type="molecule type" value="Genomic_DNA"/>
</dbReference>
<dbReference type="AlphaFoldDB" id="A0A5C6M1L4"/>
<sequence>MQLLDDDMDELFRNAASDYPLNTGGGNWEAMQNKLQQADNNQQGTATRRLKDRWWFKPGLWVLITILFLTVAVSGLFNGNRKDSGNKGVAEDKAAQVTTTDNKTSAAAGDGQGINDKKDALATENTTGKNEDEGLVSTDDTRTTSVENGYPNTSDSREGSSSSTVTNTDKAYIPADRKPGRTGEGITKPATAAAQKVSSGNNDETVKSPGVMTGKKVPVNTNGAITTGNTPVGAAGKKNTENANSTVTTGNTQVSAAGKKNNGNINSTVTIGNTPVSVAGKNTKGNTDQTAIGLVGTSVKNKPSATNNIGIIKGNRSTIDGDDRLNTRERVVSQKQQKVAANVAGRDERSSTADSEQSIVNRKNGNIPVRNSETQDIPNNSSYPAARPGITAVIVSPLSLEYIKGATAKTTIPQTSILHVDRKINIPVVASAENDAAASATKVKREPASLKKGLYYGLLFSPDITTVKFQRTSSLGYNLGLLAGYRFGKKLAVETGILYERKYYYSTGEYFNTKKTPWPADMELLNVDGWCNMYEIPVNVRFTFATGEKSSWYASAGMSSYIMKKQKYDYSYKYYGQYGERNWTYRKTTADWFSIIHLGVGYERPVGVLGTLRVEPYIKIPSRGIGIGDLPVTSVGMNIGLTRPLRLR</sequence>
<reference evidence="3 4" key="1">
    <citation type="submission" date="2019-08" db="EMBL/GenBank/DDBJ databases">
        <title>Whole genome sequencing of chitin degrading bacteria Chitinophaga pinensis YS16.</title>
        <authorList>
            <person name="Singh R.P."/>
            <person name="Manchanda G."/>
            <person name="Maurya I.K."/>
            <person name="Joshi N.K."/>
            <person name="Srivastava A.K."/>
        </authorList>
    </citation>
    <scope>NUCLEOTIDE SEQUENCE [LARGE SCALE GENOMIC DNA]</scope>
    <source>
        <strain evidence="3 4">YS-16</strain>
    </source>
</reference>
<feature type="compositionally biased region" description="Basic and acidic residues" evidence="1">
    <location>
        <begin position="80"/>
        <end position="94"/>
    </location>
</feature>
<dbReference type="RefSeq" id="WP_146304307.1">
    <property type="nucleotide sequence ID" value="NZ_VOHS01000004.1"/>
</dbReference>
<proteinExistence type="predicted"/>
<dbReference type="Proteomes" id="UP000318815">
    <property type="component" value="Unassembled WGS sequence"/>
</dbReference>
<keyword evidence="4" id="KW-1185">Reference proteome</keyword>
<feature type="compositionally biased region" description="Polar residues" evidence="1">
    <location>
        <begin position="219"/>
        <end position="230"/>
    </location>
</feature>
<gene>
    <name evidence="3" type="ORF">FEF09_06205</name>
</gene>
<keyword evidence="2" id="KW-0472">Membrane</keyword>
<keyword evidence="2" id="KW-1133">Transmembrane helix</keyword>
<evidence type="ECO:0000256" key="1">
    <source>
        <dbReference type="SAM" id="MobiDB-lite"/>
    </source>
</evidence>
<feature type="compositionally biased region" description="Polar residues" evidence="1">
    <location>
        <begin position="241"/>
        <end position="261"/>
    </location>
</feature>
<organism evidence="3 4">
    <name type="scientific">Chitinophaga pinensis</name>
    <dbReference type="NCBI Taxonomy" id="79329"/>
    <lineage>
        <taxon>Bacteria</taxon>
        <taxon>Pseudomonadati</taxon>
        <taxon>Bacteroidota</taxon>
        <taxon>Chitinophagia</taxon>
        <taxon>Chitinophagales</taxon>
        <taxon>Chitinophagaceae</taxon>
        <taxon>Chitinophaga</taxon>
    </lineage>
</organism>
<protein>
    <submittedName>
        <fullName evidence="3">PorT family protein</fullName>
    </submittedName>
</protein>
<keyword evidence="2" id="KW-0812">Transmembrane</keyword>